<evidence type="ECO:0000256" key="2">
    <source>
        <dbReference type="ARBA" id="ARBA00022803"/>
    </source>
</evidence>
<organism evidence="4 5">
    <name type="scientific">Methanogenium organophilum</name>
    <dbReference type="NCBI Taxonomy" id="2199"/>
    <lineage>
        <taxon>Archaea</taxon>
        <taxon>Methanobacteriati</taxon>
        <taxon>Methanobacteriota</taxon>
        <taxon>Stenosarchaea group</taxon>
        <taxon>Methanomicrobia</taxon>
        <taxon>Methanomicrobiales</taxon>
        <taxon>Methanomicrobiaceae</taxon>
        <taxon>Methanogenium</taxon>
    </lineage>
</organism>
<dbReference type="RefSeq" id="WP_268186970.1">
    <property type="nucleotide sequence ID" value="NZ_CP113361.1"/>
</dbReference>
<dbReference type="Proteomes" id="UP001163096">
    <property type="component" value="Chromosome"/>
</dbReference>
<reference evidence="4" key="1">
    <citation type="submission" date="2022-11" db="EMBL/GenBank/DDBJ databases">
        <title>Complete genome sequence of Methanogenium organophilum DSM 3596.</title>
        <authorList>
            <person name="Chen S.-C."/>
            <person name="Lai S.-J."/>
            <person name="You Y.-T."/>
        </authorList>
    </citation>
    <scope>NUCLEOTIDE SEQUENCE</scope>
    <source>
        <strain evidence="4">DSM 3596</strain>
    </source>
</reference>
<dbReference type="Pfam" id="PF13431">
    <property type="entry name" value="TPR_17"/>
    <property type="match status" value="1"/>
</dbReference>
<proteinExistence type="predicted"/>
<dbReference type="EMBL" id="CP113361">
    <property type="protein sequence ID" value="WAI01708.1"/>
    <property type="molecule type" value="Genomic_DNA"/>
</dbReference>
<dbReference type="InterPro" id="IPR019734">
    <property type="entry name" value="TPR_rpt"/>
</dbReference>
<evidence type="ECO:0000313" key="4">
    <source>
        <dbReference type="EMBL" id="WAI01708.1"/>
    </source>
</evidence>
<feature type="repeat" description="TPR" evidence="3">
    <location>
        <begin position="50"/>
        <end position="83"/>
    </location>
</feature>
<keyword evidence="1" id="KW-0677">Repeat</keyword>
<dbReference type="KEGG" id="mou:OU421_02215"/>
<dbReference type="InterPro" id="IPR011990">
    <property type="entry name" value="TPR-like_helical_dom_sf"/>
</dbReference>
<dbReference type="SMART" id="SM00028">
    <property type="entry name" value="TPR"/>
    <property type="match status" value="3"/>
</dbReference>
<gene>
    <name evidence="4" type="ORF">OU421_02215</name>
</gene>
<keyword evidence="2 3" id="KW-0802">TPR repeat</keyword>
<protein>
    <recommendedName>
        <fullName evidence="6">Tetratricopeptide repeat protein</fullName>
    </recommendedName>
</protein>
<evidence type="ECO:0000256" key="3">
    <source>
        <dbReference type="PROSITE-ProRule" id="PRU00339"/>
    </source>
</evidence>
<name>A0A9X9S599_METOG</name>
<dbReference type="InterPro" id="IPR051685">
    <property type="entry name" value="Ycf3/AcsC/BcsC/TPR_MFPF"/>
</dbReference>
<evidence type="ECO:0000256" key="1">
    <source>
        <dbReference type="ARBA" id="ARBA00022737"/>
    </source>
</evidence>
<sequence>MKQIIPKEQIRIRPESINFYRKANEFFNEGEYERTLELLNEAVRLTPNFSSAFCLMGHCSEKLGLDENALEQYSQAIEADPYHSKAWYYKGEMLNRLGRTEEGNKLIEKAVALSFGRE</sequence>
<dbReference type="PANTHER" id="PTHR44943">
    <property type="entry name" value="CELLULOSE SYNTHASE OPERON PROTEIN C"/>
    <property type="match status" value="1"/>
</dbReference>
<keyword evidence="5" id="KW-1185">Reference proteome</keyword>
<dbReference type="Gene3D" id="1.25.40.10">
    <property type="entry name" value="Tetratricopeptide repeat domain"/>
    <property type="match status" value="1"/>
</dbReference>
<evidence type="ECO:0008006" key="6">
    <source>
        <dbReference type="Google" id="ProtNLM"/>
    </source>
</evidence>
<accession>A0A9X9S599</accession>
<feature type="repeat" description="TPR" evidence="3">
    <location>
        <begin position="16"/>
        <end position="49"/>
    </location>
</feature>
<dbReference type="SUPFAM" id="SSF48452">
    <property type="entry name" value="TPR-like"/>
    <property type="match status" value="1"/>
</dbReference>
<dbReference type="AlphaFoldDB" id="A0A9X9S599"/>
<dbReference type="PANTHER" id="PTHR44943:SF4">
    <property type="entry name" value="TPR REPEAT-CONTAINING PROTEIN MJ0798"/>
    <property type="match status" value="1"/>
</dbReference>
<dbReference type="GeneID" id="76833879"/>
<dbReference type="PROSITE" id="PS50005">
    <property type="entry name" value="TPR"/>
    <property type="match status" value="2"/>
</dbReference>
<evidence type="ECO:0000313" key="5">
    <source>
        <dbReference type="Proteomes" id="UP001163096"/>
    </source>
</evidence>